<feature type="compositionally biased region" description="Low complexity" evidence="4">
    <location>
        <begin position="490"/>
        <end position="500"/>
    </location>
</feature>
<dbReference type="InterPro" id="IPR013083">
    <property type="entry name" value="Znf_RING/FYVE/PHD"/>
</dbReference>
<feature type="compositionally biased region" description="Polar residues" evidence="4">
    <location>
        <begin position="1"/>
        <end position="13"/>
    </location>
</feature>
<dbReference type="EMBL" id="LGRN01000214">
    <property type="protein sequence ID" value="OJD14519.1"/>
    <property type="molecule type" value="Genomic_DNA"/>
</dbReference>
<evidence type="ECO:0000256" key="4">
    <source>
        <dbReference type="SAM" id="MobiDB-lite"/>
    </source>
</evidence>
<comment type="caution">
    <text evidence="6">The sequence shown here is derived from an EMBL/GenBank/DDBJ whole genome shotgun (WGS) entry which is preliminary data.</text>
</comment>
<dbReference type="OrthoDB" id="10262564at2759"/>
<keyword evidence="7" id="KW-1185">Reference proteome</keyword>
<feature type="domain" description="UBR-type" evidence="5">
    <location>
        <begin position="52"/>
        <end position="128"/>
    </location>
</feature>
<name>A0A1J9QEF4_9EURO</name>
<dbReference type="CDD" id="cd19677">
    <property type="entry name" value="UBR-box_UBR7"/>
    <property type="match status" value="1"/>
</dbReference>
<dbReference type="Gene3D" id="3.30.40.10">
    <property type="entry name" value="Zinc/RING finger domain, C3HC4 (zinc finger)"/>
    <property type="match status" value="1"/>
</dbReference>
<dbReference type="VEuPathDB" id="FungiDB:AJ78_05133"/>
<accession>A0A1J9QEF4</accession>
<keyword evidence="3" id="KW-0862">Zinc</keyword>
<organism evidence="6 7">
    <name type="scientific">Emergomyces pasteurianus Ep9510</name>
    <dbReference type="NCBI Taxonomy" id="1447872"/>
    <lineage>
        <taxon>Eukaryota</taxon>
        <taxon>Fungi</taxon>
        <taxon>Dikarya</taxon>
        <taxon>Ascomycota</taxon>
        <taxon>Pezizomycotina</taxon>
        <taxon>Eurotiomycetes</taxon>
        <taxon>Eurotiomycetidae</taxon>
        <taxon>Onygenales</taxon>
        <taxon>Ajellomycetaceae</taxon>
        <taxon>Emergomyces</taxon>
    </lineage>
</organism>
<evidence type="ECO:0000259" key="5">
    <source>
        <dbReference type="SMART" id="SM00396"/>
    </source>
</evidence>
<dbReference type="GO" id="GO:0005737">
    <property type="term" value="C:cytoplasm"/>
    <property type="evidence" value="ECO:0007669"/>
    <property type="project" value="TreeGrafter"/>
</dbReference>
<dbReference type="STRING" id="1447872.A0A1J9QEF4"/>
<feature type="compositionally biased region" description="Polar residues" evidence="4">
    <location>
        <begin position="339"/>
        <end position="351"/>
    </location>
</feature>
<keyword evidence="1" id="KW-0479">Metal-binding</keyword>
<dbReference type="GO" id="GO:0061630">
    <property type="term" value="F:ubiquitin protein ligase activity"/>
    <property type="evidence" value="ECO:0007669"/>
    <property type="project" value="InterPro"/>
</dbReference>
<dbReference type="InterPro" id="IPR040204">
    <property type="entry name" value="UBR7"/>
</dbReference>
<dbReference type="Pfam" id="PF02207">
    <property type="entry name" value="zf-UBR"/>
    <property type="match status" value="1"/>
</dbReference>
<feature type="region of interest" description="Disordered" evidence="4">
    <location>
        <begin position="1"/>
        <end position="33"/>
    </location>
</feature>
<dbReference type="SMART" id="SM00396">
    <property type="entry name" value="ZnF_UBR1"/>
    <property type="match status" value="1"/>
</dbReference>
<dbReference type="InterPro" id="IPR003126">
    <property type="entry name" value="Znf_UBR"/>
</dbReference>
<dbReference type="Proteomes" id="UP000182235">
    <property type="component" value="Unassembled WGS sequence"/>
</dbReference>
<dbReference type="PANTHER" id="PTHR13513:SF9">
    <property type="entry name" value="E3 UBIQUITIN-PROTEIN LIGASE UBR7-RELATED"/>
    <property type="match status" value="1"/>
</dbReference>
<feature type="compositionally biased region" description="Polar residues" evidence="4">
    <location>
        <begin position="298"/>
        <end position="314"/>
    </location>
</feature>
<gene>
    <name evidence="6" type="ORF">AJ78_05133</name>
</gene>
<feature type="region of interest" description="Disordered" evidence="4">
    <location>
        <begin position="295"/>
        <end position="366"/>
    </location>
</feature>
<dbReference type="GO" id="GO:0008270">
    <property type="term" value="F:zinc ion binding"/>
    <property type="evidence" value="ECO:0007669"/>
    <property type="project" value="UniProtKB-KW"/>
</dbReference>
<feature type="compositionally biased region" description="Basic and acidic residues" evidence="4">
    <location>
        <begin position="207"/>
        <end position="219"/>
    </location>
</feature>
<proteinExistence type="predicted"/>
<sequence length="520" mass="56408">MDATCSQSATKAATTHLEGATRERRESLVSNDSQTASDFIDSQLKLEADAREALPYASALRQSIFSCLTCNPPPSEASETYSAAGVCYSCSISCHGEHTLVELFSKRNFVCDCGTTRFPSTSLCNLRMSSTGTKGVHSEQPAPGNRYNGNFRNIFCGCAEPYDPHQEKGTMFQCLGLGTVENGGCGEDWYHPECIVGLPRNWAEGVNKETQPETEDIKQKLQQNGNDESAAPAPASEDGEDEPPLPPGFPEEDDFEAFICYKCLDSNPWLKRYAGTPGFLPAVYKTGIPAPNDPNACVTANATTEPSDDTSPTNLKKRELEDSSDNQPSMKRLKEETSTKPTSEPQISSSEAPERKHESLPTNAPTGTFSLFLKEDFRDHLCHCPSCFPYLIPHPQLREEEETYEPPLSEAGDDANGDGSQHTGSLLDRGEAALSNVDRVRAIEGVMVYNHLKDKVKAFLKPFAESGQAVGAEDIKAYFEKLRGDYQGISEAGGAASASGSRKDGDGEGGGSNRREQSGY</sequence>
<feature type="region of interest" description="Disordered" evidence="4">
    <location>
        <begin position="207"/>
        <end position="251"/>
    </location>
</feature>
<feature type="region of interest" description="Disordered" evidence="4">
    <location>
        <begin position="490"/>
        <end position="520"/>
    </location>
</feature>
<keyword evidence="2" id="KW-0863">Zinc-finger</keyword>
<evidence type="ECO:0000256" key="1">
    <source>
        <dbReference type="ARBA" id="ARBA00022723"/>
    </source>
</evidence>
<evidence type="ECO:0000256" key="2">
    <source>
        <dbReference type="ARBA" id="ARBA00022771"/>
    </source>
</evidence>
<protein>
    <recommendedName>
        <fullName evidence="5">UBR-type domain-containing protein</fullName>
    </recommendedName>
</protein>
<evidence type="ECO:0000313" key="7">
    <source>
        <dbReference type="Proteomes" id="UP000182235"/>
    </source>
</evidence>
<dbReference type="PANTHER" id="PTHR13513">
    <property type="entry name" value="E3 UBIQUITIN-PROTEIN LIGASE UBR7"/>
    <property type="match status" value="1"/>
</dbReference>
<reference evidence="6 7" key="1">
    <citation type="submission" date="2015-07" db="EMBL/GenBank/DDBJ databases">
        <title>Emmonsia species relationships and genome sequence.</title>
        <authorList>
            <consortium name="The Broad Institute Genomics Platform"/>
            <person name="Cuomo C.A."/>
            <person name="Munoz J.F."/>
            <person name="Imamovic A."/>
            <person name="Priest M.E."/>
            <person name="Young S."/>
            <person name="Clay O.K."/>
            <person name="McEwen J.G."/>
        </authorList>
    </citation>
    <scope>NUCLEOTIDE SEQUENCE [LARGE SCALE GENOMIC DNA]</scope>
    <source>
        <strain evidence="6 7">UAMH 9510</strain>
    </source>
</reference>
<dbReference type="InterPro" id="IPR047506">
    <property type="entry name" value="UBR7-like_UBR-box"/>
</dbReference>
<evidence type="ECO:0000313" key="6">
    <source>
        <dbReference type="EMBL" id="OJD14519.1"/>
    </source>
</evidence>
<feature type="region of interest" description="Disordered" evidence="4">
    <location>
        <begin position="399"/>
        <end position="426"/>
    </location>
</feature>
<dbReference type="AlphaFoldDB" id="A0A1J9QEF4"/>
<evidence type="ECO:0000256" key="3">
    <source>
        <dbReference type="ARBA" id="ARBA00022833"/>
    </source>
</evidence>